<dbReference type="OrthoDB" id="1726258at2759"/>
<evidence type="ECO:0000313" key="2">
    <source>
        <dbReference type="Proteomes" id="UP000673691"/>
    </source>
</evidence>
<dbReference type="EMBL" id="JAEFCI010005160">
    <property type="protein sequence ID" value="KAG5460486.1"/>
    <property type="molecule type" value="Genomic_DNA"/>
</dbReference>
<dbReference type="AlphaFoldDB" id="A0A8H7ZW42"/>
<gene>
    <name evidence="1" type="ORF">BJ554DRAFT_7462</name>
</gene>
<organism evidence="1 2">
    <name type="scientific">Olpidium bornovanus</name>
    <dbReference type="NCBI Taxonomy" id="278681"/>
    <lineage>
        <taxon>Eukaryota</taxon>
        <taxon>Fungi</taxon>
        <taxon>Fungi incertae sedis</taxon>
        <taxon>Olpidiomycota</taxon>
        <taxon>Olpidiomycotina</taxon>
        <taxon>Olpidiomycetes</taxon>
        <taxon>Olpidiales</taxon>
        <taxon>Olpidiaceae</taxon>
        <taxon>Olpidium</taxon>
    </lineage>
</organism>
<reference evidence="1 2" key="1">
    <citation type="journal article" name="Sci. Rep.">
        <title>Genome-scale phylogenetic analyses confirm Olpidium as the closest living zoosporic fungus to the non-flagellated, terrestrial fungi.</title>
        <authorList>
            <person name="Chang Y."/>
            <person name="Rochon D."/>
            <person name="Sekimoto S."/>
            <person name="Wang Y."/>
            <person name="Chovatia M."/>
            <person name="Sandor L."/>
            <person name="Salamov A."/>
            <person name="Grigoriev I.V."/>
            <person name="Stajich J.E."/>
            <person name="Spatafora J.W."/>
        </authorList>
    </citation>
    <scope>NUCLEOTIDE SEQUENCE [LARGE SCALE GENOMIC DNA]</scope>
    <source>
        <strain evidence="1">S191</strain>
    </source>
</reference>
<name>A0A8H7ZW42_9FUNG</name>
<proteinExistence type="predicted"/>
<dbReference type="Proteomes" id="UP000673691">
    <property type="component" value="Unassembled WGS sequence"/>
</dbReference>
<protein>
    <submittedName>
        <fullName evidence="1">Uncharacterized protein</fullName>
    </submittedName>
</protein>
<keyword evidence="2" id="KW-1185">Reference proteome</keyword>
<evidence type="ECO:0000313" key="1">
    <source>
        <dbReference type="EMBL" id="KAG5460486.1"/>
    </source>
</evidence>
<accession>A0A8H7ZW42</accession>
<sequence>MFSISFTRPQRRGWNLSRRRFVRTWPPLGMSALDILELQRFVVFYHLLIQSANLNVPQCNACSTGKFIAQPSRWKLPTELPGLLQRLHGDIHGPVSLPCGPFRYFMVLGDACGQLSAVWLLPRRTLLL</sequence>
<comment type="caution">
    <text evidence="1">The sequence shown here is derived from an EMBL/GenBank/DDBJ whole genome shotgun (WGS) entry which is preliminary data.</text>
</comment>